<feature type="transmembrane region" description="Helical" evidence="8">
    <location>
        <begin position="421"/>
        <end position="443"/>
    </location>
</feature>
<feature type="transmembrane region" description="Helical" evidence="8">
    <location>
        <begin position="449"/>
        <end position="472"/>
    </location>
</feature>
<comment type="caution">
    <text evidence="12">The sequence shown here is derived from an EMBL/GenBank/DDBJ whole genome shotgun (WGS) entry which is preliminary data.</text>
</comment>
<dbReference type="EMBL" id="CAJMWT010001951">
    <property type="protein sequence ID" value="CAE6426815.1"/>
    <property type="molecule type" value="Genomic_DNA"/>
</dbReference>
<sequence>MGIPTLHVADGLATIQLNRPNTLNALTSDGTQSNTDLSDALSSHSKILVALLNGPAIGIAAAMLGHFDFIYAMPQAWIAVPFSFIGLTSEQNASVTFANRMGLAKATEVLLWGRKMSAEELERNGFVNQIFCAEDTSSFHRLVREYLLDRIDGLDPAALLSTKRMIQAAVHEKNDPRVVNFRESFAQAERFAGVRERWRVIVLSTNCYRGFLTLSTMSLANRDQKFLDADEKASRSPSSETKAFEQPAPAFVNDEGLPVDEDKELTLHRGLKARQISMIALGGAVGTGLIIGSGTALRRGGPLGLLLGYSFVGFVCFMVMTSLGEMAAGYATRFVDPALGFALGWNYLMKYLIVTPNQVLVKWQRTSLTENNGYATRFVDPALGFALGWNYLMKYLIVTPNNINAAGVVIRYWDVHGKVHIAVWMVILIALIFFINLLGIRVFGELEFWLSSIKVLALIGLILMGIIIDLGGNPRGDRLGFRYWDPDNVENAPMGIYKTTGSKGIFLGFWAVMVNALFAYMGTELIGVTVGEAQNPRKNIPKAIKRTFWRILVFYVGGVFVIGLIVPSTDQNLFVATSAKTGAAASPFVVAANLVHIRVLPHIINAVILIFVMSAANSDLYIGSRTLFALAAEGKAPRIFKMVNRHGTPWPALLFCTAFCFLTFLNVQKSGAQVFTYFVNLVTFFGATTWMCIVYTHIRFMKALKAQGISRDQLPYRAPFQPWGAWFALVVTFVITFFKGFDTLMTPVNIPNFITSYIGAPVFGFMWLGYKLWYKTKVIPPHEVDLITGKREIDEEEEQYLAQQAALGPLTLLAYAYIISPEVVQQTFFTPIAYLTTSIVKASIHTPQSSQTVSMASQSISRSVTKKVYAAETPEGAGAVVRRSIGSMSLRNLSPFLMLDHFHLTPGSGFPDHPHRGQATVTYMIEGSSQHEDSAGHKGKIGPGDVQWMIAGKGIVHAEMPLFLPDEPNPMGMQLWIDLPKEHKMTAPTYQELSRNEIPTAFPEGPDGPIQVKVISGKSFGVESPVKHLGGCWYMDFQFKASETTVFQDLPAGWTAFLYILKGSLKVNGSESHEQFHTLVLSCEKSENGVLITSTSSDARAVLIAGEPLDQPVFQYGPFVMTTREEVQQTLMDYSAGKNGFENAHIWKSKIGSSLM</sequence>
<evidence type="ECO:0000256" key="2">
    <source>
        <dbReference type="ARBA" id="ARBA00022448"/>
    </source>
</evidence>
<feature type="transmembrane region" description="Helical" evidence="8">
    <location>
        <begin position="573"/>
        <end position="597"/>
    </location>
</feature>
<keyword evidence="4" id="KW-0029">Amino-acid transport</keyword>
<dbReference type="AlphaFoldDB" id="A0A8H2XHG0"/>
<dbReference type="InterPro" id="IPR014710">
    <property type="entry name" value="RmlC-like_jellyroll"/>
</dbReference>
<dbReference type="Gene3D" id="1.20.1740.10">
    <property type="entry name" value="Amino acid/polyamine transporter I"/>
    <property type="match status" value="2"/>
</dbReference>
<dbReference type="Pfam" id="PF00324">
    <property type="entry name" value="AA_permease"/>
    <property type="match status" value="2"/>
</dbReference>
<dbReference type="Pfam" id="PF05726">
    <property type="entry name" value="Pirin_C"/>
    <property type="match status" value="1"/>
</dbReference>
<dbReference type="SUPFAM" id="SSF51182">
    <property type="entry name" value="RmlC-like cupins"/>
    <property type="match status" value="1"/>
</dbReference>
<evidence type="ECO:0000256" key="3">
    <source>
        <dbReference type="ARBA" id="ARBA00022692"/>
    </source>
</evidence>
<reference evidence="12" key="1">
    <citation type="submission" date="2021-01" db="EMBL/GenBank/DDBJ databases">
        <authorList>
            <person name="Kaushik A."/>
        </authorList>
    </citation>
    <scope>NUCLEOTIDE SEQUENCE</scope>
    <source>
        <strain evidence="12">AG2-2IIIB</strain>
    </source>
</reference>
<dbReference type="SUPFAM" id="SSF52096">
    <property type="entry name" value="ClpP/crotonase"/>
    <property type="match status" value="1"/>
</dbReference>
<dbReference type="GO" id="GO:0016020">
    <property type="term" value="C:membrane"/>
    <property type="evidence" value="ECO:0007669"/>
    <property type="project" value="UniProtKB-SubCell"/>
</dbReference>
<evidence type="ECO:0000313" key="12">
    <source>
        <dbReference type="EMBL" id="CAE6426815.1"/>
    </source>
</evidence>
<evidence type="ECO:0000313" key="13">
    <source>
        <dbReference type="Proteomes" id="UP000663843"/>
    </source>
</evidence>
<feature type="transmembrane region" description="Helical" evidence="8">
    <location>
        <begin position="649"/>
        <end position="668"/>
    </location>
</feature>
<dbReference type="GO" id="GO:0015171">
    <property type="term" value="F:amino acid transmembrane transporter activity"/>
    <property type="evidence" value="ECO:0007669"/>
    <property type="project" value="TreeGrafter"/>
</dbReference>
<comment type="subcellular location">
    <subcellularLocation>
        <location evidence="1">Membrane</location>
        <topology evidence="1">Multi-pass membrane protein</topology>
    </subcellularLocation>
</comment>
<dbReference type="InterPro" id="IPR029045">
    <property type="entry name" value="ClpP/crotonase-like_dom_sf"/>
</dbReference>
<feature type="domain" description="Amino acid permease/ SLC12A" evidence="9">
    <location>
        <begin position="276"/>
        <end position="360"/>
    </location>
</feature>
<evidence type="ECO:0000256" key="8">
    <source>
        <dbReference type="SAM" id="Phobius"/>
    </source>
</evidence>
<keyword evidence="6 8" id="KW-0472">Membrane</keyword>
<evidence type="ECO:0000256" key="5">
    <source>
        <dbReference type="ARBA" id="ARBA00022989"/>
    </source>
</evidence>
<feature type="transmembrane region" description="Helical" evidence="8">
    <location>
        <begin position="603"/>
        <end position="628"/>
    </location>
</feature>
<feature type="domain" description="Pirin C-terminal" evidence="11">
    <location>
        <begin position="1034"/>
        <end position="1140"/>
    </location>
</feature>
<organism evidence="12 13">
    <name type="scientific">Rhizoctonia solani</name>
    <dbReference type="NCBI Taxonomy" id="456999"/>
    <lineage>
        <taxon>Eukaryota</taxon>
        <taxon>Fungi</taxon>
        <taxon>Dikarya</taxon>
        <taxon>Basidiomycota</taxon>
        <taxon>Agaricomycotina</taxon>
        <taxon>Agaricomycetes</taxon>
        <taxon>Cantharellales</taxon>
        <taxon>Ceratobasidiaceae</taxon>
        <taxon>Rhizoctonia</taxon>
    </lineage>
</organism>
<dbReference type="InterPro" id="IPR008778">
    <property type="entry name" value="Pirin_C_dom"/>
</dbReference>
<dbReference type="FunFam" id="1.20.1740.10:FF:000006">
    <property type="entry name" value="General amino acid permease"/>
    <property type="match status" value="1"/>
</dbReference>
<feature type="transmembrane region" description="Helical" evidence="8">
    <location>
        <begin position="719"/>
        <end position="738"/>
    </location>
</feature>
<feature type="transmembrane region" description="Helical" evidence="8">
    <location>
        <begin position="276"/>
        <end position="297"/>
    </location>
</feature>
<dbReference type="Gene3D" id="2.60.120.10">
    <property type="entry name" value="Jelly Rolls"/>
    <property type="match status" value="2"/>
</dbReference>
<dbReference type="InterPro" id="IPR001753">
    <property type="entry name" value="Enoyl-CoA_hydra/iso"/>
</dbReference>
<accession>A0A8H2XHG0</accession>
<evidence type="ECO:0000256" key="7">
    <source>
        <dbReference type="RuleBase" id="RU003457"/>
    </source>
</evidence>
<feature type="transmembrane region" description="Helical" evidence="8">
    <location>
        <begin position="674"/>
        <end position="698"/>
    </location>
</feature>
<dbReference type="Pfam" id="PF00378">
    <property type="entry name" value="ECH_1"/>
    <property type="match status" value="1"/>
</dbReference>
<dbReference type="InterPro" id="IPR011051">
    <property type="entry name" value="RmlC_Cupin_sf"/>
</dbReference>
<gene>
    <name evidence="12" type="ORF">RDB_LOCUS59232</name>
</gene>
<dbReference type="OrthoDB" id="1732691at2759"/>
<keyword evidence="5 8" id="KW-1133">Transmembrane helix</keyword>
<evidence type="ECO:0000256" key="4">
    <source>
        <dbReference type="ARBA" id="ARBA00022970"/>
    </source>
</evidence>
<comment type="similarity">
    <text evidence="7">Belongs to the pirin family.</text>
</comment>
<evidence type="ECO:0000256" key="1">
    <source>
        <dbReference type="ARBA" id="ARBA00004141"/>
    </source>
</evidence>
<name>A0A8H2XHG0_9AGAM</name>
<proteinExistence type="inferred from homology"/>
<evidence type="ECO:0000256" key="6">
    <source>
        <dbReference type="ARBA" id="ARBA00023136"/>
    </source>
</evidence>
<keyword evidence="2" id="KW-0813">Transport</keyword>
<evidence type="ECO:0000259" key="9">
    <source>
        <dbReference type="Pfam" id="PF00324"/>
    </source>
</evidence>
<dbReference type="Pfam" id="PF02678">
    <property type="entry name" value="Pirin"/>
    <property type="match status" value="1"/>
</dbReference>
<dbReference type="CDD" id="cd02909">
    <property type="entry name" value="cupin_pirin_N"/>
    <property type="match status" value="1"/>
</dbReference>
<feature type="domain" description="Pirin N-terminal" evidence="10">
    <location>
        <begin position="881"/>
        <end position="977"/>
    </location>
</feature>
<feature type="transmembrane region" description="Helical" evidence="8">
    <location>
        <begin position="750"/>
        <end position="770"/>
    </location>
</feature>
<dbReference type="InterPro" id="IPR004841">
    <property type="entry name" value="AA-permease/SLC12A_dom"/>
</dbReference>
<dbReference type="CDD" id="cd02247">
    <property type="entry name" value="cupin_pirin_C"/>
    <property type="match status" value="1"/>
</dbReference>
<dbReference type="PANTHER" id="PTHR43341">
    <property type="entry name" value="AMINO ACID PERMEASE"/>
    <property type="match status" value="1"/>
</dbReference>
<dbReference type="PANTHER" id="PTHR43341:SF9">
    <property type="entry name" value="DICARBOXYLIC AMINO ACID PERMEASE"/>
    <property type="match status" value="1"/>
</dbReference>
<dbReference type="InterPro" id="IPR050524">
    <property type="entry name" value="APC_YAT"/>
</dbReference>
<dbReference type="Proteomes" id="UP000663843">
    <property type="component" value="Unassembled WGS sequence"/>
</dbReference>
<protein>
    <recommendedName>
        <fullName evidence="14">Dicarboxylic amino acid permease</fullName>
    </recommendedName>
</protein>
<feature type="transmembrane region" description="Helical" evidence="8">
    <location>
        <begin position="548"/>
        <end position="566"/>
    </location>
</feature>
<dbReference type="CDD" id="cd06558">
    <property type="entry name" value="crotonase-like"/>
    <property type="match status" value="1"/>
</dbReference>
<feature type="domain" description="Amino acid permease/ SLC12A" evidence="9">
    <location>
        <begin position="374"/>
        <end position="777"/>
    </location>
</feature>
<evidence type="ECO:0000259" key="10">
    <source>
        <dbReference type="Pfam" id="PF02678"/>
    </source>
</evidence>
<evidence type="ECO:0008006" key="14">
    <source>
        <dbReference type="Google" id="ProtNLM"/>
    </source>
</evidence>
<evidence type="ECO:0000259" key="11">
    <source>
        <dbReference type="Pfam" id="PF05726"/>
    </source>
</evidence>
<feature type="transmembrane region" description="Helical" evidence="8">
    <location>
        <begin position="504"/>
        <end position="528"/>
    </location>
</feature>
<dbReference type="InterPro" id="IPR003829">
    <property type="entry name" value="Pirin_N_dom"/>
</dbReference>
<dbReference type="Gene3D" id="3.90.226.10">
    <property type="entry name" value="2-enoyl-CoA Hydratase, Chain A, domain 1"/>
    <property type="match status" value="1"/>
</dbReference>
<keyword evidence="3 8" id="KW-0812">Transmembrane</keyword>
<feature type="transmembrane region" description="Helical" evidence="8">
    <location>
        <begin position="303"/>
        <end position="323"/>
    </location>
</feature>